<proteinExistence type="predicted"/>
<protein>
    <recommendedName>
        <fullName evidence="1">Astrotactin-1/2 N-terminal domain-containing protein</fullName>
    </recommendedName>
</protein>
<dbReference type="AlphaFoldDB" id="D2HZQ2"/>
<dbReference type="GO" id="GO:0043533">
    <property type="term" value="F:inositol 1,3,4,5 tetrakisphosphate binding"/>
    <property type="evidence" value="ECO:0007669"/>
    <property type="project" value="TreeGrafter"/>
</dbReference>
<evidence type="ECO:0000313" key="2">
    <source>
        <dbReference type="EMBL" id="EFB19284.1"/>
    </source>
</evidence>
<dbReference type="PANTHER" id="PTHR16592:SF2">
    <property type="entry name" value="ASTROTACTIN-2"/>
    <property type="match status" value="1"/>
</dbReference>
<evidence type="ECO:0000259" key="1">
    <source>
        <dbReference type="Pfam" id="PF19441"/>
    </source>
</evidence>
<dbReference type="InParanoid" id="D2HZQ2"/>
<accession>D2HZQ2</accession>
<organism evidence="2">
    <name type="scientific">Ailuropoda melanoleuca</name>
    <name type="common">Giant panda</name>
    <dbReference type="NCBI Taxonomy" id="9646"/>
    <lineage>
        <taxon>Eukaryota</taxon>
        <taxon>Metazoa</taxon>
        <taxon>Chordata</taxon>
        <taxon>Craniata</taxon>
        <taxon>Vertebrata</taxon>
        <taxon>Euteleostomi</taxon>
        <taxon>Mammalia</taxon>
        <taxon>Eutheria</taxon>
        <taxon>Laurasiatheria</taxon>
        <taxon>Carnivora</taxon>
        <taxon>Caniformia</taxon>
        <taxon>Ursidae</taxon>
        <taxon>Ailuropoda</taxon>
    </lineage>
</organism>
<name>D2HZQ2_AILME</name>
<dbReference type="PANTHER" id="PTHR16592">
    <property type="entry name" value="ASTROTACTIN-1-LIKE"/>
    <property type="match status" value="1"/>
</dbReference>
<dbReference type="InterPro" id="IPR045575">
    <property type="entry name" value="ASTN_1_2_N"/>
</dbReference>
<dbReference type="GO" id="GO:0007158">
    <property type="term" value="P:neuron cell-cell adhesion"/>
    <property type="evidence" value="ECO:0007669"/>
    <property type="project" value="TreeGrafter"/>
</dbReference>
<gene>
    <name evidence="2" type="ORF">PANDA_018309</name>
</gene>
<dbReference type="GO" id="GO:0016020">
    <property type="term" value="C:membrane"/>
    <property type="evidence" value="ECO:0007669"/>
    <property type="project" value="TreeGrafter"/>
</dbReference>
<dbReference type="EMBL" id="GL193818">
    <property type="protein sequence ID" value="EFB19284.1"/>
    <property type="molecule type" value="Genomic_DNA"/>
</dbReference>
<dbReference type="Pfam" id="PF19441">
    <property type="entry name" value="ASTN_1_2_N"/>
    <property type="match status" value="1"/>
</dbReference>
<dbReference type="GO" id="GO:0005768">
    <property type="term" value="C:endosome"/>
    <property type="evidence" value="ECO:0007669"/>
    <property type="project" value="TreeGrafter"/>
</dbReference>
<dbReference type="GO" id="GO:0001764">
    <property type="term" value="P:neuron migration"/>
    <property type="evidence" value="ECO:0007669"/>
    <property type="project" value="InterPro"/>
</dbReference>
<feature type="domain" description="Astrotactin-1/2 N-terminal" evidence="1">
    <location>
        <begin position="72"/>
        <end position="173"/>
    </location>
</feature>
<sequence length="244" mass="27310">MGLNDNKEVESGRFRCYSDVEDNNNEVRNNNYKITNIYDVFGEKKCAEVRTADFSKTSLISLADRYPEKRKGECSCHEGYAPDPVHRHLCVRSDWGQSEGPWPYTTLERGYDLVTGEQAPEKILRSTFSLGQGLWLPVSKSFVVPPVELSINPLASCKTDVLVTEDPADVSANSGRSLLDSKKVVWVPISSPNRKSPTLHVQPLNWTPSTSSKHPSQYIPLASINIQGLTTKIDCLISKRRVEL</sequence>
<dbReference type="InterPro" id="IPR026995">
    <property type="entry name" value="Astrotactin"/>
</dbReference>
<reference evidence="2" key="1">
    <citation type="journal article" date="2010" name="Nature">
        <title>The sequence and de novo assembly of the giant panda genome.</title>
        <authorList>
            <person name="Li R."/>
            <person name="Fan W."/>
            <person name="Tian G."/>
            <person name="Zhu H."/>
            <person name="He L."/>
            <person name="Cai J."/>
            <person name="Huang Q."/>
            <person name="Cai Q."/>
            <person name="Li B."/>
            <person name="Bai Y."/>
            <person name="Zhang Z."/>
            <person name="Zhang Y."/>
            <person name="Wang W."/>
            <person name="Li J."/>
            <person name="Wei F."/>
            <person name="Li H."/>
            <person name="Jian M."/>
            <person name="Li J."/>
            <person name="Zhang Z."/>
            <person name="Nielsen R."/>
            <person name="Li D."/>
            <person name="Gu W."/>
            <person name="Yang Z."/>
            <person name="Xuan Z."/>
            <person name="Ryder O.A."/>
            <person name="Leung F.C."/>
            <person name="Zhou Y."/>
            <person name="Cao J."/>
            <person name="Sun X."/>
            <person name="Fu Y."/>
            <person name="Fang X."/>
            <person name="Guo X."/>
            <person name="Wang B."/>
            <person name="Hou R."/>
            <person name="Shen F."/>
            <person name="Mu B."/>
            <person name="Ni P."/>
            <person name="Lin R."/>
            <person name="Qian W."/>
            <person name="Wang G."/>
            <person name="Yu C."/>
            <person name="Nie W."/>
            <person name="Wang J."/>
            <person name="Wu Z."/>
            <person name="Liang H."/>
            <person name="Min J."/>
            <person name="Wu Q."/>
            <person name="Cheng S."/>
            <person name="Ruan J."/>
            <person name="Wang M."/>
            <person name="Shi Z."/>
            <person name="Wen M."/>
            <person name="Liu B."/>
            <person name="Ren X."/>
            <person name="Zheng H."/>
            <person name="Dong D."/>
            <person name="Cook K."/>
            <person name="Shan G."/>
            <person name="Zhang H."/>
            <person name="Kosiol C."/>
            <person name="Xie X."/>
            <person name="Lu Z."/>
            <person name="Zheng H."/>
            <person name="Li Y."/>
            <person name="Steiner C.C."/>
            <person name="Lam T.T."/>
            <person name="Lin S."/>
            <person name="Zhang Q."/>
            <person name="Li G."/>
            <person name="Tian J."/>
            <person name="Gong T."/>
            <person name="Liu H."/>
            <person name="Zhang D."/>
            <person name="Fang L."/>
            <person name="Ye C."/>
            <person name="Zhang J."/>
            <person name="Hu W."/>
            <person name="Xu A."/>
            <person name="Ren Y."/>
            <person name="Zhang G."/>
            <person name="Bruford M.W."/>
            <person name="Li Q."/>
            <person name="Ma L."/>
            <person name="Guo Y."/>
            <person name="An N."/>
            <person name="Hu Y."/>
            <person name="Zheng Y."/>
            <person name="Shi Y."/>
            <person name="Li Z."/>
            <person name="Liu Q."/>
            <person name="Chen Y."/>
            <person name="Zhao J."/>
            <person name="Qu N."/>
            <person name="Zhao S."/>
            <person name="Tian F."/>
            <person name="Wang X."/>
            <person name="Wang H."/>
            <person name="Xu L."/>
            <person name="Liu X."/>
            <person name="Vinar T."/>
            <person name="Wang Y."/>
            <person name="Lam T.W."/>
            <person name="Yiu S.M."/>
            <person name="Liu S."/>
            <person name="Zhang H."/>
            <person name="Li D."/>
            <person name="Huang Y."/>
            <person name="Wang X."/>
            <person name="Yang G."/>
            <person name="Jiang Z."/>
            <person name="Wang J."/>
            <person name="Qin N."/>
            <person name="Li L."/>
            <person name="Li J."/>
            <person name="Bolund L."/>
            <person name="Kristiansen K."/>
            <person name="Wong G.K."/>
            <person name="Olson M."/>
            <person name="Zhang X."/>
            <person name="Li S."/>
            <person name="Yang H."/>
            <person name="Wang J."/>
            <person name="Wang J."/>
        </authorList>
    </citation>
    <scope>NUCLEOTIDE SEQUENCE [LARGE SCALE GENOMIC DNA]</scope>
</reference>